<accession>A0A382QRB4</accession>
<dbReference type="EMBL" id="UINC01115675">
    <property type="protein sequence ID" value="SVC86881.1"/>
    <property type="molecule type" value="Genomic_DNA"/>
</dbReference>
<reference evidence="1" key="1">
    <citation type="submission" date="2018-05" db="EMBL/GenBank/DDBJ databases">
        <authorList>
            <person name="Lanie J.A."/>
            <person name="Ng W.-L."/>
            <person name="Kazmierczak K.M."/>
            <person name="Andrzejewski T.M."/>
            <person name="Davidsen T.M."/>
            <person name="Wayne K.J."/>
            <person name="Tettelin H."/>
            <person name="Glass J.I."/>
            <person name="Rusch D."/>
            <person name="Podicherti R."/>
            <person name="Tsui H.-C.T."/>
            <person name="Winkler M.E."/>
        </authorList>
    </citation>
    <scope>NUCLEOTIDE SEQUENCE</scope>
</reference>
<dbReference type="InterPro" id="IPR036390">
    <property type="entry name" value="WH_DNA-bd_sf"/>
</dbReference>
<dbReference type="Gene3D" id="1.10.10.10">
    <property type="entry name" value="Winged helix-like DNA-binding domain superfamily/Winged helix DNA-binding domain"/>
    <property type="match status" value="1"/>
</dbReference>
<proteinExistence type="predicted"/>
<dbReference type="AlphaFoldDB" id="A0A382QRB4"/>
<gene>
    <name evidence="1" type="ORF">METZ01_LOCUS339735</name>
</gene>
<dbReference type="InterPro" id="IPR036388">
    <property type="entry name" value="WH-like_DNA-bd_sf"/>
</dbReference>
<protein>
    <recommendedName>
        <fullName evidence="2">HTH crp-type domain-containing protein</fullName>
    </recommendedName>
</protein>
<name>A0A382QRB4_9ZZZZ</name>
<evidence type="ECO:0000313" key="1">
    <source>
        <dbReference type="EMBL" id="SVC86881.1"/>
    </source>
</evidence>
<sequence>MNVHTNPENTHELRILEQIEQDPDATQADLAARLGVAIGTINWYVKRLVSKGHVKVTRLQRRRLRYLITPEGIAEKSRLAVEYVQVSMGMYRTIRQVARDLLAEARAAGFHQVAVAGDGDLVDVCRLTCIEQSVPIALENGDGNLPVLRVSGASVKLEMPDIKT</sequence>
<dbReference type="SUPFAM" id="SSF46785">
    <property type="entry name" value="Winged helix' DNA-binding domain"/>
    <property type="match status" value="1"/>
</dbReference>
<dbReference type="Pfam" id="PF13412">
    <property type="entry name" value="HTH_24"/>
    <property type="match status" value="1"/>
</dbReference>
<evidence type="ECO:0008006" key="2">
    <source>
        <dbReference type="Google" id="ProtNLM"/>
    </source>
</evidence>
<organism evidence="1">
    <name type="scientific">marine metagenome</name>
    <dbReference type="NCBI Taxonomy" id="408172"/>
    <lineage>
        <taxon>unclassified sequences</taxon>
        <taxon>metagenomes</taxon>
        <taxon>ecological metagenomes</taxon>
    </lineage>
</organism>